<sequence>MDKFVDIRSLVFEGCLKTTVKVADKIIVLKTLSTKEEDAIIEKYKHFFK</sequence>
<proteinExistence type="predicted"/>
<organism evidence="1">
    <name type="scientific">marine sediment metagenome</name>
    <dbReference type="NCBI Taxonomy" id="412755"/>
    <lineage>
        <taxon>unclassified sequences</taxon>
        <taxon>metagenomes</taxon>
        <taxon>ecological metagenomes</taxon>
    </lineage>
</organism>
<name>X0TN98_9ZZZZ</name>
<evidence type="ECO:0000313" key="1">
    <source>
        <dbReference type="EMBL" id="GAF77570.1"/>
    </source>
</evidence>
<dbReference type="AlphaFoldDB" id="X0TN98"/>
<comment type="caution">
    <text evidence="1">The sequence shown here is derived from an EMBL/GenBank/DDBJ whole genome shotgun (WGS) entry which is preliminary data.</text>
</comment>
<accession>X0TN98</accession>
<reference evidence="1" key="1">
    <citation type="journal article" date="2014" name="Front. Microbiol.">
        <title>High frequency of phylogenetically diverse reductive dehalogenase-homologous genes in deep subseafloor sedimentary metagenomes.</title>
        <authorList>
            <person name="Kawai M."/>
            <person name="Futagami T."/>
            <person name="Toyoda A."/>
            <person name="Takaki Y."/>
            <person name="Nishi S."/>
            <person name="Hori S."/>
            <person name="Arai W."/>
            <person name="Tsubouchi T."/>
            <person name="Morono Y."/>
            <person name="Uchiyama I."/>
            <person name="Ito T."/>
            <person name="Fujiyama A."/>
            <person name="Inagaki F."/>
            <person name="Takami H."/>
        </authorList>
    </citation>
    <scope>NUCLEOTIDE SEQUENCE</scope>
    <source>
        <strain evidence="1">Expedition CK06-06</strain>
    </source>
</reference>
<dbReference type="EMBL" id="BARS01003101">
    <property type="protein sequence ID" value="GAF77570.1"/>
    <property type="molecule type" value="Genomic_DNA"/>
</dbReference>
<protein>
    <submittedName>
        <fullName evidence="1">Uncharacterized protein</fullName>
    </submittedName>
</protein>
<gene>
    <name evidence="1" type="ORF">S01H1_05971</name>
</gene>